<comment type="caution">
    <text evidence="6">The sequence shown here is derived from an EMBL/GenBank/DDBJ whole genome shotgun (WGS) entry which is preliminary data.</text>
</comment>
<dbReference type="InterPro" id="IPR004629">
    <property type="entry name" value="WecG_TagA_CpsF"/>
</dbReference>
<dbReference type="Proteomes" id="UP000886874">
    <property type="component" value="Unassembled WGS sequence"/>
</dbReference>
<keyword evidence="4 5" id="KW-0961">Cell wall biogenesis/degradation</keyword>
<dbReference type="AlphaFoldDB" id="A0A9D0Z6E9"/>
<evidence type="ECO:0000256" key="5">
    <source>
        <dbReference type="HAMAP-Rule" id="MF_02070"/>
    </source>
</evidence>
<dbReference type="HAMAP" id="MF_02070">
    <property type="entry name" value="TagA_TarA"/>
    <property type="match status" value="1"/>
</dbReference>
<dbReference type="Pfam" id="PF03808">
    <property type="entry name" value="Glyco_tran_WecG"/>
    <property type="match status" value="1"/>
</dbReference>
<dbReference type="GO" id="GO:0071555">
    <property type="term" value="P:cell wall organization"/>
    <property type="evidence" value="ECO:0007669"/>
    <property type="project" value="UniProtKB-KW"/>
</dbReference>
<dbReference type="GO" id="GO:0047244">
    <property type="term" value="F:N-acetylglucosaminyldiphosphoundecaprenol N-acetyl-beta-D-mannosaminyltransferase activity"/>
    <property type="evidence" value="ECO:0007669"/>
    <property type="project" value="UniProtKB-UniRule"/>
</dbReference>
<keyword evidence="3 5" id="KW-0777">Teichoic acid biosynthesis</keyword>
<evidence type="ECO:0000256" key="3">
    <source>
        <dbReference type="ARBA" id="ARBA00022944"/>
    </source>
</evidence>
<evidence type="ECO:0000256" key="1">
    <source>
        <dbReference type="ARBA" id="ARBA00022676"/>
    </source>
</evidence>
<organism evidence="6 7">
    <name type="scientific">Candidatus Avoscillospira stercorigallinarum</name>
    <dbReference type="NCBI Taxonomy" id="2840708"/>
    <lineage>
        <taxon>Bacteria</taxon>
        <taxon>Bacillati</taxon>
        <taxon>Bacillota</taxon>
        <taxon>Clostridia</taxon>
        <taxon>Eubacteriales</taxon>
        <taxon>Oscillospiraceae</taxon>
        <taxon>Oscillospiraceae incertae sedis</taxon>
        <taxon>Candidatus Avoscillospira</taxon>
    </lineage>
</organism>
<reference evidence="6" key="1">
    <citation type="submission" date="2020-10" db="EMBL/GenBank/DDBJ databases">
        <authorList>
            <person name="Gilroy R."/>
        </authorList>
    </citation>
    <scope>NUCLEOTIDE SEQUENCE</scope>
    <source>
        <strain evidence="6">ChiSjej2B20-13462</strain>
    </source>
</reference>
<comment type="pathway">
    <text evidence="5">Cell wall biogenesis; teichoic acid biosynthesis.</text>
</comment>
<keyword evidence="1 5" id="KW-0328">Glycosyltransferase</keyword>
<comment type="function">
    <text evidence="5">Catalyzes the conversion of GlcNAc-PP-undecaprenol into ManNAc-GlcNAc-PP-undecaprenol, the first committed lipid intermediate in the de novo synthesis of teichoic acid.</text>
</comment>
<name>A0A9D0Z6E9_9FIRM</name>
<dbReference type="CDD" id="cd06533">
    <property type="entry name" value="Glyco_transf_WecG_TagA"/>
    <property type="match status" value="1"/>
</dbReference>
<evidence type="ECO:0000313" key="6">
    <source>
        <dbReference type="EMBL" id="HIQ69989.1"/>
    </source>
</evidence>
<dbReference type="PANTHER" id="PTHR34136:SF1">
    <property type="entry name" value="UDP-N-ACETYL-D-MANNOSAMINURONIC ACID TRANSFERASE"/>
    <property type="match status" value="1"/>
</dbReference>
<dbReference type="EC" id="2.4.1.187" evidence="5"/>
<sequence length="240" mass="26580">MKIDVMGVRFDNVTMEEALARAIALLPEKRGAYVVTPNSEIVYEAMADESLRDLLNAADLVLPDGAGVVLGSKILKTPLKEKVAGVDFADRLLGHLAETGGSVYLLGGKPGIAELAGQKMREKHPDLTICGMADGYFRDEGPVVEAIQQDAPDVLFVCLGAPKQERFMARHQKELPVGLMAGLGGSLDSFAGTVKRAPKWMIRLNLEWFYRLLKEPWRFKRMLRLPKFLWAVVCRRMRGA</sequence>
<proteinExistence type="inferred from homology"/>
<evidence type="ECO:0000313" key="7">
    <source>
        <dbReference type="Proteomes" id="UP000886874"/>
    </source>
</evidence>
<dbReference type="InterPro" id="IPR034714">
    <property type="entry name" value="TagA_TarA"/>
</dbReference>
<accession>A0A9D0Z6E9</accession>
<evidence type="ECO:0000256" key="4">
    <source>
        <dbReference type="ARBA" id="ARBA00023316"/>
    </source>
</evidence>
<gene>
    <name evidence="6" type="ORF">IAA67_06645</name>
</gene>
<dbReference type="PANTHER" id="PTHR34136">
    <property type="match status" value="1"/>
</dbReference>
<evidence type="ECO:0000256" key="2">
    <source>
        <dbReference type="ARBA" id="ARBA00022679"/>
    </source>
</evidence>
<dbReference type="NCBIfam" id="TIGR00696">
    <property type="entry name" value="wecG_tagA_cpsF"/>
    <property type="match status" value="1"/>
</dbReference>
<comment type="similarity">
    <text evidence="5">Belongs to the glycosyltransferase 26 family. TagA/TarA subfamily.</text>
</comment>
<dbReference type="EMBL" id="DVFN01000094">
    <property type="protein sequence ID" value="HIQ69989.1"/>
    <property type="molecule type" value="Genomic_DNA"/>
</dbReference>
<keyword evidence="2 5" id="KW-0808">Transferase</keyword>
<reference evidence="6" key="2">
    <citation type="journal article" date="2021" name="PeerJ">
        <title>Extensive microbial diversity within the chicken gut microbiome revealed by metagenomics and culture.</title>
        <authorList>
            <person name="Gilroy R."/>
            <person name="Ravi A."/>
            <person name="Getino M."/>
            <person name="Pursley I."/>
            <person name="Horton D.L."/>
            <person name="Alikhan N.F."/>
            <person name="Baker D."/>
            <person name="Gharbi K."/>
            <person name="Hall N."/>
            <person name="Watson M."/>
            <person name="Adriaenssens E.M."/>
            <person name="Foster-Nyarko E."/>
            <person name="Jarju S."/>
            <person name="Secka A."/>
            <person name="Antonio M."/>
            <person name="Oren A."/>
            <person name="Chaudhuri R.R."/>
            <person name="La Ragione R."/>
            <person name="Hildebrand F."/>
            <person name="Pallen M.J."/>
        </authorList>
    </citation>
    <scope>NUCLEOTIDE SEQUENCE</scope>
    <source>
        <strain evidence="6">ChiSjej2B20-13462</strain>
    </source>
</reference>
<protein>
    <recommendedName>
        <fullName evidence="5">N-acetylglucosaminyldiphosphoundecaprenol N-acetyl-beta-D-mannosaminyltransferase</fullName>
        <ecNumber evidence="5">2.4.1.187</ecNumber>
    </recommendedName>
    <alternativeName>
        <fullName evidence="5">N-acetylmannosaminyltransferase</fullName>
    </alternativeName>
    <alternativeName>
        <fullName evidence="5">UDP-N-acetylmannosamine transferase</fullName>
    </alternativeName>
    <alternativeName>
        <fullName evidence="5">UDP-N-acetylmannosamine:N-acetylglucosaminyl pyrophosphorylundecaprenol N-acetylmannosaminyltransferase</fullName>
    </alternativeName>
</protein>
<comment type="catalytic activity">
    <reaction evidence="5">
        <text>UDP-N-acetyl-alpha-D-mannosamine + N-acetyl-alpha-D-glucosaminyl-di-trans,octa-cis-undecaprenyl diphosphate = N-acetyl-beta-D-mannosaminyl-(1-&gt;4)-N-acetyl-alpha-D-glucosaminyl di-trans,octa-cis-undecaprenyl diphosphate + UDP + H(+)</text>
        <dbReference type="Rhea" id="RHEA:16053"/>
        <dbReference type="ChEBI" id="CHEBI:15378"/>
        <dbReference type="ChEBI" id="CHEBI:58223"/>
        <dbReference type="ChEBI" id="CHEBI:62959"/>
        <dbReference type="ChEBI" id="CHEBI:68623"/>
        <dbReference type="ChEBI" id="CHEBI:132210"/>
        <dbReference type="EC" id="2.4.1.187"/>
    </reaction>
</comment>
<dbReference type="GO" id="GO:0019350">
    <property type="term" value="P:teichoic acid biosynthetic process"/>
    <property type="evidence" value="ECO:0007669"/>
    <property type="project" value="UniProtKB-UniRule"/>
</dbReference>